<evidence type="ECO:0000313" key="3">
    <source>
        <dbReference type="EMBL" id="KAK7690592.1"/>
    </source>
</evidence>
<protein>
    <recommendedName>
        <fullName evidence="5">BZIP domain-containing protein</fullName>
    </recommendedName>
</protein>
<keyword evidence="2" id="KW-0732">Signal</keyword>
<dbReference type="EMBL" id="JASBNA010000006">
    <property type="protein sequence ID" value="KAK7690592.1"/>
    <property type="molecule type" value="Genomic_DNA"/>
</dbReference>
<sequence>MNSLWTLLDWLLPSLPSVRLSDDLADPEAALTRTPTDNPSAFGYTDVPPSSYPPHRFRTNQAVDRHWEPHQKEREKERDRERDRERERQREHDRRKASEHISALEGENVSLKQKLEQLEKQLKANQQTIDSLRVLVPPGLSTSGAPPEVPLTPPNNPKDFGKAYDTLLSYCNVTTRALQDRSEEVASLQSFLSKTDDFSGAQLIQALRDLNSEIVQVAASIAEEFASSFNRKPEFKRPSDIDLVATALGPVLTKLLSRDHSADPTLVQFAIQAWEVVCIGRALDTFCFGAPAPLNEALSGIFRHMHLSEPQPTTSRWRALTHAHARSLVSSAKHPNVRSAFETLTETNLRGILVILVLSGCTDPRAIHHEPLRERFGPTIARISERAERITLAMKEGVMSAAFDVVWYGHQPGSGTEIFDQSKMDNVYEGHGSEQGGVLCTVELGLVCSRKVAKEGNGNENGSRSEHNGVNGVNRLNGHLASVSLNGSNTHAHGHANHNGIPNGHAKKASRSGHEDLLSKNLLLKPKVLLRSVEEIIWP</sequence>
<feature type="compositionally biased region" description="Low complexity" evidence="1">
    <location>
        <begin position="488"/>
        <end position="504"/>
    </location>
</feature>
<gene>
    <name evidence="3" type="ORF">QCA50_005691</name>
</gene>
<proteinExistence type="predicted"/>
<evidence type="ECO:0008006" key="5">
    <source>
        <dbReference type="Google" id="ProtNLM"/>
    </source>
</evidence>
<evidence type="ECO:0000256" key="1">
    <source>
        <dbReference type="SAM" id="MobiDB-lite"/>
    </source>
</evidence>
<feature type="compositionally biased region" description="Basic and acidic residues" evidence="1">
    <location>
        <begin position="63"/>
        <end position="99"/>
    </location>
</feature>
<reference evidence="3 4" key="1">
    <citation type="submission" date="2022-09" db="EMBL/GenBank/DDBJ databases">
        <authorList>
            <person name="Palmer J.M."/>
        </authorList>
    </citation>
    <scope>NUCLEOTIDE SEQUENCE [LARGE SCALE GENOMIC DNA]</scope>
    <source>
        <strain evidence="3 4">DSM 7382</strain>
    </source>
</reference>
<feature type="signal peptide" evidence="2">
    <location>
        <begin position="1"/>
        <end position="20"/>
    </location>
</feature>
<evidence type="ECO:0000313" key="4">
    <source>
        <dbReference type="Proteomes" id="UP001385951"/>
    </source>
</evidence>
<name>A0AAW0GDU3_9APHY</name>
<accession>A0AAW0GDU3</accession>
<keyword evidence="4" id="KW-1185">Reference proteome</keyword>
<organism evidence="3 4">
    <name type="scientific">Cerrena zonata</name>
    <dbReference type="NCBI Taxonomy" id="2478898"/>
    <lineage>
        <taxon>Eukaryota</taxon>
        <taxon>Fungi</taxon>
        <taxon>Dikarya</taxon>
        <taxon>Basidiomycota</taxon>
        <taxon>Agaricomycotina</taxon>
        <taxon>Agaricomycetes</taxon>
        <taxon>Polyporales</taxon>
        <taxon>Cerrenaceae</taxon>
        <taxon>Cerrena</taxon>
    </lineage>
</organism>
<feature type="chain" id="PRO_5043754504" description="BZIP domain-containing protein" evidence="2">
    <location>
        <begin position="21"/>
        <end position="539"/>
    </location>
</feature>
<dbReference type="Proteomes" id="UP001385951">
    <property type="component" value="Unassembled WGS sequence"/>
</dbReference>
<dbReference type="AlphaFoldDB" id="A0AAW0GDU3"/>
<feature type="region of interest" description="Disordered" evidence="1">
    <location>
        <begin position="488"/>
        <end position="513"/>
    </location>
</feature>
<feature type="region of interest" description="Disordered" evidence="1">
    <location>
        <begin position="29"/>
        <end position="108"/>
    </location>
</feature>
<evidence type="ECO:0000256" key="2">
    <source>
        <dbReference type="SAM" id="SignalP"/>
    </source>
</evidence>
<comment type="caution">
    <text evidence="3">The sequence shown here is derived from an EMBL/GenBank/DDBJ whole genome shotgun (WGS) entry which is preliminary data.</text>
</comment>